<dbReference type="RefSeq" id="WP_085787019.1">
    <property type="nucleotide sequence ID" value="NZ_CP019937.1"/>
</dbReference>
<comment type="catalytic activity">
    <reaction evidence="1">
        <text>[protein]-peptidylproline (omega=180) = [protein]-peptidylproline (omega=0)</text>
        <dbReference type="Rhea" id="RHEA:16237"/>
        <dbReference type="Rhea" id="RHEA-COMP:10747"/>
        <dbReference type="Rhea" id="RHEA-COMP:10748"/>
        <dbReference type="ChEBI" id="CHEBI:83833"/>
        <dbReference type="ChEBI" id="CHEBI:83834"/>
        <dbReference type="EC" id="5.2.1.8"/>
    </reaction>
</comment>
<dbReference type="InterPro" id="IPR027304">
    <property type="entry name" value="Trigger_fact/SurA_dom_sf"/>
</dbReference>
<reference evidence="11 12" key="1">
    <citation type="submission" date="2017-02" db="EMBL/GenBank/DDBJ databases">
        <title>Ketogulonicigenium robustum SPU B003 Genome sequencing and assembly.</title>
        <authorList>
            <person name="Li Y."/>
            <person name="Liu L."/>
            <person name="Wang C."/>
            <person name="Zhang M."/>
            <person name="Zhang T."/>
            <person name="Zhang Y."/>
        </authorList>
    </citation>
    <scope>NUCLEOTIDE SEQUENCE [LARGE SCALE GENOMIC DNA]</scope>
    <source>
        <strain evidence="11 12">SPU_B003</strain>
    </source>
</reference>
<dbReference type="InterPro" id="IPR050245">
    <property type="entry name" value="PrsA_foldase"/>
</dbReference>
<dbReference type="EC" id="5.2.1.8" evidence="3"/>
<dbReference type="Proteomes" id="UP000242447">
    <property type="component" value="Chromosome"/>
</dbReference>
<evidence type="ECO:0000313" key="12">
    <source>
        <dbReference type="Proteomes" id="UP000242447"/>
    </source>
</evidence>
<evidence type="ECO:0000256" key="5">
    <source>
        <dbReference type="ARBA" id="ARBA00023110"/>
    </source>
</evidence>
<evidence type="ECO:0000256" key="7">
    <source>
        <dbReference type="ARBA" id="ARBA00031484"/>
    </source>
</evidence>
<dbReference type="STRING" id="92947.BVG79_02308"/>
<evidence type="ECO:0000256" key="3">
    <source>
        <dbReference type="ARBA" id="ARBA00013194"/>
    </source>
</evidence>
<evidence type="ECO:0000313" key="11">
    <source>
        <dbReference type="EMBL" id="ARO15648.1"/>
    </source>
</evidence>
<dbReference type="PROSITE" id="PS50198">
    <property type="entry name" value="PPIC_PPIASE_2"/>
    <property type="match status" value="1"/>
</dbReference>
<evidence type="ECO:0000256" key="9">
    <source>
        <dbReference type="SAM" id="SignalP"/>
    </source>
</evidence>
<dbReference type="Gene3D" id="3.10.50.40">
    <property type="match status" value="1"/>
</dbReference>
<dbReference type="KEGG" id="kro:BVG79_02308"/>
<proteinExistence type="inferred from homology"/>
<dbReference type="PROSITE" id="PS01096">
    <property type="entry name" value="PPIC_PPIASE_1"/>
    <property type="match status" value="1"/>
</dbReference>
<dbReference type="AlphaFoldDB" id="A0A1W6P2A3"/>
<evidence type="ECO:0000256" key="4">
    <source>
        <dbReference type="ARBA" id="ARBA00018370"/>
    </source>
</evidence>
<feature type="domain" description="PpiC" evidence="10">
    <location>
        <begin position="140"/>
        <end position="234"/>
    </location>
</feature>
<evidence type="ECO:0000256" key="2">
    <source>
        <dbReference type="ARBA" id="ARBA00007656"/>
    </source>
</evidence>
<dbReference type="InterPro" id="IPR046357">
    <property type="entry name" value="PPIase_dom_sf"/>
</dbReference>
<dbReference type="SUPFAM" id="SSF54534">
    <property type="entry name" value="FKBP-like"/>
    <property type="match status" value="1"/>
</dbReference>
<accession>A0A1W6P2A3</accession>
<keyword evidence="5 8" id="KW-0697">Rotamase</keyword>
<keyword evidence="8 11" id="KW-0413">Isomerase</keyword>
<dbReference type="Pfam" id="PF13616">
    <property type="entry name" value="Rotamase_3"/>
    <property type="match status" value="1"/>
</dbReference>
<evidence type="ECO:0000256" key="8">
    <source>
        <dbReference type="PROSITE-ProRule" id="PRU00278"/>
    </source>
</evidence>
<gene>
    <name evidence="11" type="primary">ppiC</name>
    <name evidence="11" type="ORF">BVG79_02308</name>
</gene>
<dbReference type="PANTHER" id="PTHR47245">
    <property type="entry name" value="PEPTIDYLPROLYL ISOMERASE"/>
    <property type="match status" value="1"/>
</dbReference>
<feature type="chain" id="PRO_5013320803" description="Parvulin-like PPIase" evidence="9">
    <location>
        <begin position="30"/>
        <end position="294"/>
    </location>
</feature>
<evidence type="ECO:0000259" key="10">
    <source>
        <dbReference type="PROSITE" id="PS50198"/>
    </source>
</evidence>
<dbReference type="InterPro" id="IPR000297">
    <property type="entry name" value="PPIase_PpiC"/>
</dbReference>
<organism evidence="11 12">
    <name type="scientific">Ketogulonicigenium robustum</name>
    <dbReference type="NCBI Taxonomy" id="92947"/>
    <lineage>
        <taxon>Bacteria</taxon>
        <taxon>Pseudomonadati</taxon>
        <taxon>Pseudomonadota</taxon>
        <taxon>Alphaproteobacteria</taxon>
        <taxon>Rhodobacterales</taxon>
        <taxon>Roseobacteraceae</taxon>
        <taxon>Ketogulonicigenium</taxon>
    </lineage>
</organism>
<keyword evidence="12" id="KW-1185">Reference proteome</keyword>
<protein>
    <recommendedName>
        <fullName evidence="4">Parvulin-like PPIase</fullName>
        <ecNumber evidence="3">5.2.1.8</ecNumber>
    </recommendedName>
    <alternativeName>
        <fullName evidence="6">Peptidyl-prolyl cis-trans isomerase plp</fullName>
    </alternativeName>
    <alternativeName>
        <fullName evidence="7">Rotamase plp</fullName>
    </alternativeName>
</protein>
<dbReference type="PANTHER" id="PTHR47245:SF2">
    <property type="entry name" value="PEPTIDYL-PROLYL CIS-TRANS ISOMERASE HP_0175-RELATED"/>
    <property type="match status" value="1"/>
</dbReference>
<dbReference type="InterPro" id="IPR023058">
    <property type="entry name" value="PPIase_PpiC_CS"/>
</dbReference>
<dbReference type="SUPFAM" id="SSF109998">
    <property type="entry name" value="Triger factor/SurA peptide-binding domain-like"/>
    <property type="match status" value="1"/>
</dbReference>
<evidence type="ECO:0000256" key="1">
    <source>
        <dbReference type="ARBA" id="ARBA00000971"/>
    </source>
</evidence>
<dbReference type="EMBL" id="CP019937">
    <property type="protein sequence ID" value="ARO15648.1"/>
    <property type="molecule type" value="Genomic_DNA"/>
</dbReference>
<keyword evidence="9" id="KW-0732">Signal</keyword>
<dbReference type="GO" id="GO:0003755">
    <property type="term" value="F:peptidyl-prolyl cis-trans isomerase activity"/>
    <property type="evidence" value="ECO:0007669"/>
    <property type="project" value="UniProtKB-KW"/>
</dbReference>
<sequence>MARRNLLAASRGVALGLSLSLLALAPALAQDAPTRDTVIASVNGSDITLGELLLAYSGLPQQYRQLPADVLLPSLIDQMVQQQLLAEQVTDVPARVEMALSNERREMLSYEAVQGLLADAVTDESLQAAYDKAFEGVTPGNEYSAAHILVATKDEADAVIARLNAGEAFADVAKEVSLDTGSGANGGELGWFAPDMMVEPFANGVVALGEEGKFDVVSEPVESQFGFHVIEVHEQRPQSLPKIDEIRADLENTVRQDKLMEILTDLEAKGTVTRTDLSTYDPTALLNLDLLNQE</sequence>
<comment type="similarity">
    <text evidence="2">Belongs to the PpiC/parvulin rotamase family.</text>
</comment>
<feature type="signal peptide" evidence="9">
    <location>
        <begin position="1"/>
        <end position="29"/>
    </location>
</feature>
<dbReference type="OrthoDB" id="14196at2"/>
<name>A0A1W6P2A3_9RHOB</name>
<evidence type="ECO:0000256" key="6">
    <source>
        <dbReference type="ARBA" id="ARBA00030642"/>
    </source>
</evidence>